<dbReference type="AlphaFoldDB" id="W9CJ92"/>
<keyword evidence="1" id="KW-0732">Signal</keyword>
<gene>
    <name evidence="2" type="ORF">SBOR_3739</name>
</gene>
<evidence type="ECO:0000256" key="1">
    <source>
        <dbReference type="SAM" id="SignalP"/>
    </source>
</evidence>
<name>W9CJ92_SCLBF</name>
<reference evidence="2 3" key="1">
    <citation type="journal article" date="2014" name="Genome Announc.">
        <title>Draft genome sequence of Sclerotinia borealis, a psychrophilic plant pathogenic fungus.</title>
        <authorList>
            <person name="Mardanov A.V."/>
            <person name="Beletsky A.V."/>
            <person name="Kadnikov V.V."/>
            <person name="Ignatov A.N."/>
            <person name="Ravin N.V."/>
        </authorList>
    </citation>
    <scope>NUCLEOTIDE SEQUENCE [LARGE SCALE GENOMIC DNA]</scope>
    <source>
        <strain evidence="3">F-4157</strain>
    </source>
</reference>
<dbReference type="HOGENOM" id="CLU_108995_0_0_1"/>
<feature type="signal peptide" evidence="1">
    <location>
        <begin position="1"/>
        <end position="17"/>
    </location>
</feature>
<proteinExistence type="predicted"/>
<dbReference type="EMBL" id="AYSA01000161">
    <property type="protein sequence ID" value="ESZ95926.1"/>
    <property type="molecule type" value="Genomic_DNA"/>
</dbReference>
<dbReference type="Proteomes" id="UP000019487">
    <property type="component" value="Unassembled WGS sequence"/>
</dbReference>
<sequence length="217" mass="23239">MRFSILAITPLIASAFALPTTNNHKPHSTSTPSNLPACGPTPQPCACTAGTTFQNSTSFATIPASVPDLQDVIGDFLSTAWFGTSPTTIDGTGFKAGAQRHLLGGIPGAGTYPLTEELTLWKPYPNDSGFFQKFQMEDAPFLFNMTDGTPGILGGTWDLMDVNAVGAANTTWLWNIYACFSVEFDFAEFHESAMKNVSAILTEQGKMSGEMIGPFSY</sequence>
<evidence type="ECO:0000313" key="2">
    <source>
        <dbReference type="EMBL" id="ESZ95926.1"/>
    </source>
</evidence>
<dbReference type="OrthoDB" id="3450745at2759"/>
<organism evidence="2 3">
    <name type="scientific">Sclerotinia borealis (strain F-4128)</name>
    <dbReference type="NCBI Taxonomy" id="1432307"/>
    <lineage>
        <taxon>Eukaryota</taxon>
        <taxon>Fungi</taxon>
        <taxon>Dikarya</taxon>
        <taxon>Ascomycota</taxon>
        <taxon>Pezizomycotina</taxon>
        <taxon>Leotiomycetes</taxon>
        <taxon>Helotiales</taxon>
        <taxon>Sclerotiniaceae</taxon>
        <taxon>Sclerotinia</taxon>
    </lineage>
</organism>
<keyword evidence="3" id="KW-1185">Reference proteome</keyword>
<comment type="caution">
    <text evidence="2">The sequence shown here is derived from an EMBL/GenBank/DDBJ whole genome shotgun (WGS) entry which is preliminary data.</text>
</comment>
<protein>
    <submittedName>
        <fullName evidence="2">Uncharacterized protein</fullName>
    </submittedName>
</protein>
<accession>W9CJ92</accession>
<feature type="chain" id="PRO_5004921979" evidence="1">
    <location>
        <begin position="18"/>
        <end position="217"/>
    </location>
</feature>
<evidence type="ECO:0000313" key="3">
    <source>
        <dbReference type="Proteomes" id="UP000019487"/>
    </source>
</evidence>